<dbReference type="OrthoDB" id="3268261at2"/>
<reference evidence="2 3" key="1">
    <citation type="submission" date="2018-11" db="EMBL/GenBank/DDBJ databases">
        <title>Genomes From Bacteria Associated with the Canine Oral Cavity: a Test Case for Automated Genome-Based Taxonomic Assignment.</title>
        <authorList>
            <person name="Coil D.A."/>
            <person name="Jospin G."/>
            <person name="Darling A.E."/>
            <person name="Wallis C."/>
            <person name="Davis I.J."/>
            <person name="Harris S."/>
            <person name="Eisen J.A."/>
            <person name="Holcombe L.J."/>
            <person name="O'Flynn C."/>
        </authorList>
    </citation>
    <scope>NUCLEOTIDE SEQUENCE [LARGE SCALE GENOMIC DNA]</scope>
    <source>
        <strain evidence="2 3">OH770</strain>
    </source>
</reference>
<feature type="compositionally biased region" description="Pro residues" evidence="1">
    <location>
        <begin position="597"/>
        <end position="606"/>
    </location>
</feature>
<gene>
    <name evidence="2" type="ORF">EII11_10165</name>
</gene>
<organism evidence="2 3">
    <name type="scientific">Schaalia canis</name>
    <dbReference type="NCBI Taxonomy" id="100469"/>
    <lineage>
        <taxon>Bacteria</taxon>
        <taxon>Bacillati</taxon>
        <taxon>Actinomycetota</taxon>
        <taxon>Actinomycetes</taxon>
        <taxon>Actinomycetales</taxon>
        <taxon>Actinomycetaceae</taxon>
        <taxon>Schaalia</taxon>
    </lineage>
</organism>
<evidence type="ECO:0000313" key="3">
    <source>
        <dbReference type="Proteomes" id="UP000280444"/>
    </source>
</evidence>
<dbReference type="AlphaFoldDB" id="A0A3P1SBY9"/>
<comment type="caution">
    <text evidence="2">The sequence shown here is derived from an EMBL/GenBank/DDBJ whole genome shotgun (WGS) entry which is preliminary data.</text>
</comment>
<feature type="region of interest" description="Disordered" evidence="1">
    <location>
        <begin position="568"/>
        <end position="610"/>
    </location>
</feature>
<feature type="compositionally biased region" description="Pro residues" evidence="1">
    <location>
        <begin position="579"/>
        <end position="590"/>
    </location>
</feature>
<protein>
    <submittedName>
        <fullName evidence="2">Uncharacterized protein</fullName>
    </submittedName>
</protein>
<evidence type="ECO:0000313" key="2">
    <source>
        <dbReference type="EMBL" id="RRC94467.1"/>
    </source>
</evidence>
<keyword evidence="3" id="KW-1185">Reference proteome</keyword>
<dbReference type="RefSeq" id="WP_124872419.1">
    <property type="nucleotide sequence ID" value="NZ_RQZF01000016.1"/>
</dbReference>
<feature type="region of interest" description="Disordered" evidence="1">
    <location>
        <begin position="626"/>
        <end position="651"/>
    </location>
</feature>
<name>A0A3P1SBY9_9ACTO</name>
<dbReference type="Proteomes" id="UP000280444">
    <property type="component" value="Unassembled WGS sequence"/>
</dbReference>
<accession>A0A3P1SBY9</accession>
<proteinExistence type="predicted"/>
<evidence type="ECO:0000256" key="1">
    <source>
        <dbReference type="SAM" id="MobiDB-lite"/>
    </source>
</evidence>
<sequence length="957" mass="100796">MTRFAPIWGKTGTSHWGTRRHAAARILAVALPAAVIIPLTGVLAASGAAPLERGLESVEIMLGPDGAVRSISASHTQVSVTEEGINANTTGQSYAPLEYSQNLPVRVATSYSTAEKSGTNLAEANGAKGRVRIDLDVQNLTVTAQEVTFDANGRSLTRQELVGVPLTVVASTHLKGSPSQVITTPLPNGGTTTNGVVSRDASGDTIVQWAAVLAPPVLDAATQFSLVVETDEFDLSSFDISIQPGIVTDASAEGLMNTAFRPAETSEGRLTTRTIEVLTHAQEVFSESGKSLAEVRQRLQDSADRIGARTIADLKASNERIRGSAQGLSTTLNSLNGALAGELKATDSAVSNGLAQTTRQVAELLGDTRQQAPKLEVEGSACEVKIVRTDDRAPQGVFGMLLSMNAALDAYAQAGDQCREEIYKKTLQELGPEVPTDAACQSASDSVTCQLFATQTKIDSSIKKLQTETNSAVEQMKELPTADAASQMNKLSADIDKLSLVATQMEGFTVNASLGEKLDAVKGANSKIRDSVKKLQGALTPIFEQAQAGVTSSNQIEERLTRAKTRLCEASSVSETPGQPAPTPGAPTPDPGNGNPGTPPATPTPAQPEVSQEVAADLLELLMKTSCPSAPGANDERPLASAEHSVQSLNEENRTRYTEIVKASALADDAETTQIEEAIATWNEASAAIDEAIAKIRTDSSSDESTLTTNLQGLKAAVATIEEQRDRSKPLVDQLHTDLNHIQERVRDLLNNTSLEASVETRRVLEETSKTTWRTTTALGLSNSALVATIIENLGKASSEIVSEGRTSLDEAKKVTEERNLALSQEASSKLNASVDAVSRSVNAAVKDSDGAAALLSQDIGRVLADIGENKDKGTGLLGTMATSNAQLGVADLQMAASASDTADFNTVQRGNLEGQLLRSAQLRSSFARLETMPSFADLSSTGAELVSVYNFRIAGK</sequence>
<dbReference type="EMBL" id="RQZF01000016">
    <property type="protein sequence ID" value="RRC94467.1"/>
    <property type="molecule type" value="Genomic_DNA"/>
</dbReference>